<protein>
    <recommendedName>
        <fullName evidence="1">Methyltransferase small domain-containing protein</fullName>
    </recommendedName>
</protein>
<dbReference type="RefSeq" id="WP_061975989.1">
    <property type="nucleotide sequence ID" value="NZ_FMAV01000009.1"/>
</dbReference>
<dbReference type="PANTHER" id="PTHR47739">
    <property type="entry name" value="TRNA1(VAL) (ADENINE(37)-N6)-METHYLTRANSFERASE"/>
    <property type="match status" value="1"/>
</dbReference>
<dbReference type="GO" id="GO:0003676">
    <property type="term" value="F:nucleic acid binding"/>
    <property type="evidence" value="ECO:0007669"/>
    <property type="project" value="InterPro"/>
</dbReference>
<dbReference type="OrthoDB" id="9777257at2"/>
<proteinExistence type="predicted"/>
<gene>
    <name evidence="2" type="ORF">AS030_22595</name>
</gene>
<feature type="domain" description="Methyltransferase small" evidence="1">
    <location>
        <begin position="20"/>
        <end position="135"/>
    </location>
</feature>
<dbReference type="PANTHER" id="PTHR47739:SF1">
    <property type="entry name" value="TRNA1(VAL) (ADENINE(37)-N6)-METHYLTRANSFERASE"/>
    <property type="match status" value="1"/>
</dbReference>
<dbReference type="InterPro" id="IPR029063">
    <property type="entry name" value="SAM-dependent_MTases_sf"/>
</dbReference>
<dbReference type="CDD" id="cd02440">
    <property type="entry name" value="AdoMet_MTases"/>
    <property type="match status" value="1"/>
</dbReference>
<keyword evidence="3" id="KW-1185">Reference proteome</keyword>
<dbReference type="GO" id="GO:0032259">
    <property type="term" value="P:methylation"/>
    <property type="evidence" value="ECO:0007669"/>
    <property type="project" value="InterPro"/>
</dbReference>
<reference evidence="2 3" key="1">
    <citation type="journal article" date="2014" name="Antonie Van Leeuwenhoek">
        <title>Fictibacillus enclensis sp. nov., isolated from marine sediment.</title>
        <authorList>
            <person name="Dastager S.G."/>
            <person name="Mawlankar R."/>
            <person name="Srinivasan K."/>
            <person name="Tang S.K."/>
            <person name="Lee J.C."/>
            <person name="Ramana V.V."/>
            <person name="Shouche Y.S."/>
        </authorList>
    </citation>
    <scope>NUCLEOTIDE SEQUENCE [LARGE SCALE GENOMIC DNA]</scope>
    <source>
        <strain evidence="2 3">NIO-1003</strain>
    </source>
</reference>
<evidence type="ECO:0000313" key="3">
    <source>
        <dbReference type="Proteomes" id="UP000054099"/>
    </source>
</evidence>
<dbReference type="GO" id="GO:0008757">
    <property type="term" value="F:S-adenosylmethionine-dependent methyltransferase activity"/>
    <property type="evidence" value="ECO:0007669"/>
    <property type="project" value="UniProtKB-ARBA"/>
</dbReference>
<dbReference type="EMBL" id="LNQN01000011">
    <property type="protein sequence ID" value="KSU76557.1"/>
    <property type="molecule type" value="Genomic_DNA"/>
</dbReference>
<dbReference type="InterPro" id="IPR007848">
    <property type="entry name" value="Small_mtfrase_dom"/>
</dbReference>
<dbReference type="AlphaFoldDB" id="A0A0V8IP41"/>
<sequence length="247" mass="27813">MESRLQGDERLDYLVDESLKIIQSPSVFSFSLDAVLLSRFAYIPIQKGRIIDLCSGNGAVALLLTQRSKAQITGVEIQERLSDMAKRSIVLNGLEDQVSMVTDNIVNLPEKLGHGRFDAVVCNPPYFPSANRKDHNENEHLAVARHEIYCTLEDVVSVSSKLVKQGGKVTFVHRPQRLMDILSTMRTYRLEPKRLQFIHPKKGSEANMLLIEGMKDGSPDLHIHSPLTVYGEDGQYTEELKTVFYGK</sequence>
<dbReference type="PROSITE" id="PS00092">
    <property type="entry name" value="N6_MTASE"/>
    <property type="match status" value="1"/>
</dbReference>
<name>A0A0V8IP41_9BACL</name>
<evidence type="ECO:0000313" key="2">
    <source>
        <dbReference type="EMBL" id="KSU76557.1"/>
    </source>
</evidence>
<comment type="caution">
    <text evidence="2">The sequence shown here is derived from an EMBL/GenBank/DDBJ whole genome shotgun (WGS) entry which is preliminary data.</text>
</comment>
<dbReference type="Gene3D" id="3.40.50.150">
    <property type="entry name" value="Vaccinia Virus protein VP39"/>
    <property type="match status" value="1"/>
</dbReference>
<dbReference type="Pfam" id="PF05175">
    <property type="entry name" value="MTS"/>
    <property type="match status" value="1"/>
</dbReference>
<evidence type="ECO:0000259" key="1">
    <source>
        <dbReference type="Pfam" id="PF05175"/>
    </source>
</evidence>
<dbReference type="InterPro" id="IPR050210">
    <property type="entry name" value="tRNA_Adenine-N(6)_MTase"/>
</dbReference>
<dbReference type="SUPFAM" id="SSF53335">
    <property type="entry name" value="S-adenosyl-L-methionine-dependent methyltransferases"/>
    <property type="match status" value="1"/>
</dbReference>
<organism evidence="2 3">
    <name type="scientific">Fictibacillus enclensis</name>
    <dbReference type="NCBI Taxonomy" id="1017270"/>
    <lineage>
        <taxon>Bacteria</taxon>
        <taxon>Bacillati</taxon>
        <taxon>Bacillota</taxon>
        <taxon>Bacilli</taxon>
        <taxon>Bacillales</taxon>
        <taxon>Fictibacillaceae</taxon>
        <taxon>Fictibacillus</taxon>
    </lineage>
</organism>
<dbReference type="GO" id="GO:0008170">
    <property type="term" value="F:N-methyltransferase activity"/>
    <property type="evidence" value="ECO:0007669"/>
    <property type="project" value="UniProtKB-ARBA"/>
</dbReference>
<dbReference type="Proteomes" id="UP000054099">
    <property type="component" value="Unassembled WGS sequence"/>
</dbReference>
<accession>A0A0V8IP41</accession>
<dbReference type="InterPro" id="IPR002052">
    <property type="entry name" value="DNA_methylase_N6_adenine_CS"/>
</dbReference>